<evidence type="ECO:0000256" key="3">
    <source>
        <dbReference type="PIRSR" id="PIRSR603782-1"/>
    </source>
</evidence>
<dbReference type="Pfam" id="PF02630">
    <property type="entry name" value="SCO1-SenC"/>
    <property type="match status" value="1"/>
</dbReference>
<dbReference type="GO" id="GO:0046872">
    <property type="term" value="F:metal ion binding"/>
    <property type="evidence" value="ECO:0007669"/>
    <property type="project" value="UniProtKB-KW"/>
</dbReference>
<organism evidence="6 7">
    <name type="scientific">Exilibacterium tricleocarpae</name>
    <dbReference type="NCBI Taxonomy" id="2591008"/>
    <lineage>
        <taxon>Bacteria</taxon>
        <taxon>Pseudomonadati</taxon>
        <taxon>Pseudomonadota</taxon>
        <taxon>Gammaproteobacteria</taxon>
        <taxon>Cellvibrionales</taxon>
        <taxon>Cellvibrionaceae</taxon>
        <taxon>Exilibacterium</taxon>
    </lineage>
</organism>
<protein>
    <submittedName>
        <fullName evidence="6">SCO family protein</fullName>
    </submittedName>
</protein>
<dbReference type="CDD" id="cd02968">
    <property type="entry name" value="SCO"/>
    <property type="match status" value="1"/>
</dbReference>
<evidence type="ECO:0000256" key="1">
    <source>
        <dbReference type="ARBA" id="ARBA00010996"/>
    </source>
</evidence>
<evidence type="ECO:0000256" key="2">
    <source>
        <dbReference type="ARBA" id="ARBA00023008"/>
    </source>
</evidence>
<dbReference type="InterPro" id="IPR003782">
    <property type="entry name" value="SCO1/SenC"/>
</dbReference>
<dbReference type="InterPro" id="IPR013766">
    <property type="entry name" value="Thioredoxin_domain"/>
</dbReference>
<comment type="caution">
    <text evidence="6">The sequence shown here is derived from an EMBL/GenBank/DDBJ whole genome shotgun (WGS) entry which is preliminary data.</text>
</comment>
<feature type="binding site" evidence="3">
    <location>
        <position position="153"/>
    </location>
    <ligand>
        <name>Cu cation</name>
        <dbReference type="ChEBI" id="CHEBI:23378"/>
    </ligand>
</feature>
<dbReference type="SUPFAM" id="SSF52833">
    <property type="entry name" value="Thioredoxin-like"/>
    <property type="match status" value="1"/>
</dbReference>
<dbReference type="Gene3D" id="3.40.30.10">
    <property type="entry name" value="Glutaredoxin"/>
    <property type="match status" value="1"/>
</dbReference>
<proteinExistence type="inferred from homology"/>
<dbReference type="OrthoDB" id="9790194at2"/>
<feature type="binding site" evidence="3">
    <location>
        <position position="71"/>
    </location>
    <ligand>
        <name>Cu cation</name>
        <dbReference type="ChEBI" id="CHEBI:23378"/>
    </ligand>
</feature>
<gene>
    <name evidence="6" type="ORF">FKG94_02260</name>
</gene>
<feature type="domain" description="Thioredoxin" evidence="5">
    <location>
        <begin position="27"/>
        <end position="188"/>
    </location>
</feature>
<dbReference type="Proteomes" id="UP000319732">
    <property type="component" value="Unassembled WGS sequence"/>
</dbReference>
<evidence type="ECO:0000313" key="7">
    <source>
        <dbReference type="Proteomes" id="UP000319732"/>
    </source>
</evidence>
<keyword evidence="3" id="KW-0479">Metal-binding</keyword>
<feature type="binding site" evidence="3">
    <location>
        <position position="67"/>
    </location>
    <ligand>
        <name>Cu cation</name>
        <dbReference type="ChEBI" id="CHEBI:23378"/>
    </ligand>
</feature>
<dbReference type="InterPro" id="IPR036249">
    <property type="entry name" value="Thioredoxin-like_sf"/>
</dbReference>
<keyword evidence="7" id="KW-1185">Reference proteome</keyword>
<comment type="similarity">
    <text evidence="1">Belongs to the SCO1/2 family.</text>
</comment>
<dbReference type="AlphaFoldDB" id="A0A545U8A4"/>
<name>A0A545U8A4_9GAMM</name>
<dbReference type="EMBL" id="VHSG01000003">
    <property type="protein sequence ID" value="TQV85688.1"/>
    <property type="molecule type" value="Genomic_DNA"/>
</dbReference>
<evidence type="ECO:0000313" key="6">
    <source>
        <dbReference type="EMBL" id="TQV85688.1"/>
    </source>
</evidence>
<reference evidence="6 7" key="1">
    <citation type="submission" date="2019-06" db="EMBL/GenBank/DDBJ databases">
        <title>Whole genome sequence for Cellvibrionaceae sp. R142.</title>
        <authorList>
            <person name="Wang G."/>
        </authorList>
    </citation>
    <scope>NUCLEOTIDE SEQUENCE [LARGE SCALE GENOMIC DNA]</scope>
    <source>
        <strain evidence="6 7">R142</strain>
    </source>
</reference>
<dbReference type="PROSITE" id="PS51352">
    <property type="entry name" value="THIOREDOXIN_2"/>
    <property type="match status" value="1"/>
</dbReference>
<evidence type="ECO:0000259" key="5">
    <source>
        <dbReference type="PROSITE" id="PS51352"/>
    </source>
</evidence>
<dbReference type="PANTHER" id="PTHR12151:SF25">
    <property type="entry name" value="LINALOOL DEHYDRATASE_ISOMERASE DOMAIN-CONTAINING PROTEIN"/>
    <property type="match status" value="1"/>
</dbReference>
<evidence type="ECO:0000256" key="4">
    <source>
        <dbReference type="PIRSR" id="PIRSR603782-2"/>
    </source>
</evidence>
<dbReference type="PANTHER" id="PTHR12151">
    <property type="entry name" value="ELECTRON TRANSPORT PROTIN SCO1/SENC FAMILY MEMBER"/>
    <property type="match status" value="1"/>
</dbReference>
<keyword evidence="4" id="KW-1015">Disulfide bond</keyword>
<sequence length="203" mass="22587">MTLPSRFWISIGGFLSAAAIAIVAIVQAFPDPAPTLQFNLTTHNQHPMTERELVGRPTLLFLGFTACPHVCPTTLARLSRALESLDAQSRNVNVLFVTVDPHTDTPERMARYLKQFHQQIIGLSGPDRSLQQLYSRLRAYVKKLPGTTQGFNHSAYLYVFDADGTLSGHLSGSSSVETLSAQIQQLLSHHEETLHARLEYYPD</sequence>
<keyword evidence="2 3" id="KW-0186">Copper</keyword>
<feature type="disulfide bond" description="Redox-active" evidence="4">
    <location>
        <begin position="67"/>
        <end position="71"/>
    </location>
</feature>
<accession>A0A545U8A4</accession>